<evidence type="ECO:0000313" key="9">
    <source>
        <dbReference type="EMBL" id="GAA4649107.1"/>
    </source>
</evidence>
<name>A0ABP8UZN8_9GAMM</name>
<gene>
    <name evidence="9" type="primary">yccX</name>
    <name evidence="9" type="ORF">GCM10023116_13810</name>
</gene>
<dbReference type="EC" id="3.6.1.7" evidence="2 5"/>
<evidence type="ECO:0000259" key="8">
    <source>
        <dbReference type="PROSITE" id="PS51160"/>
    </source>
</evidence>
<evidence type="ECO:0000256" key="1">
    <source>
        <dbReference type="ARBA" id="ARBA00005614"/>
    </source>
</evidence>
<comment type="similarity">
    <text evidence="1 7">Belongs to the acylphosphatase family.</text>
</comment>
<sequence>MSMTMVCKRALVDGKVQGVWFRGSTREQALALDITGYAKNLPDGRVEVIMCGREGDIETLSVWLKKGPPLAIVKSLDIATVELQQFPGFDVC</sequence>
<evidence type="ECO:0000256" key="4">
    <source>
        <dbReference type="ARBA" id="ARBA00047645"/>
    </source>
</evidence>
<dbReference type="InterPro" id="IPR001792">
    <property type="entry name" value="Acylphosphatase-like_dom"/>
</dbReference>
<feature type="domain" description="Acylphosphatase-like" evidence="8">
    <location>
        <begin position="7"/>
        <end position="92"/>
    </location>
</feature>
<dbReference type="PROSITE" id="PS00151">
    <property type="entry name" value="ACYLPHOSPHATASE_2"/>
    <property type="match status" value="1"/>
</dbReference>
<dbReference type="SUPFAM" id="SSF54975">
    <property type="entry name" value="Acylphosphatase/BLUF domain-like"/>
    <property type="match status" value="1"/>
</dbReference>
<accession>A0ABP8UZN8</accession>
<dbReference type="PROSITE" id="PS51160">
    <property type="entry name" value="ACYLPHOSPHATASE_3"/>
    <property type="match status" value="1"/>
</dbReference>
<evidence type="ECO:0000256" key="3">
    <source>
        <dbReference type="ARBA" id="ARBA00015991"/>
    </source>
</evidence>
<comment type="catalytic activity">
    <reaction evidence="4 5 6">
        <text>an acyl phosphate + H2O = a carboxylate + phosphate + H(+)</text>
        <dbReference type="Rhea" id="RHEA:14965"/>
        <dbReference type="ChEBI" id="CHEBI:15377"/>
        <dbReference type="ChEBI" id="CHEBI:15378"/>
        <dbReference type="ChEBI" id="CHEBI:29067"/>
        <dbReference type="ChEBI" id="CHEBI:43474"/>
        <dbReference type="ChEBI" id="CHEBI:59918"/>
        <dbReference type="EC" id="3.6.1.7"/>
    </reaction>
</comment>
<dbReference type="PANTHER" id="PTHR47268:SF4">
    <property type="entry name" value="ACYLPHOSPHATASE"/>
    <property type="match status" value="1"/>
</dbReference>
<dbReference type="Pfam" id="PF00708">
    <property type="entry name" value="Acylphosphatase"/>
    <property type="match status" value="1"/>
</dbReference>
<keyword evidence="5 6" id="KW-0378">Hydrolase</keyword>
<feature type="active site" evidence="5">
    <location>
        <position position="40"/>
    </location>
</feature>
<reference evidence="10" key="1">
    <citation type="journal article" date="2019" name="Int. J. Syst. Evol. Microbiol.">
        <title>The Global Catalogue of Microorganisms (GCM) 10K type strain sequencing project: providing services to taxonomists for standard genome sequencing and annotation.</title>
        <authorList>
            <consortium name="The Broad Institute Genomics Platform"/>
            <consortium name="The Broad Institute Genome Sequencing Center for Infectious Disease"/>
            <person name="Wu L."/>
            <person name="Ma J."/>
        </authorList>
    </citation>
    <scope>NUCLEOTIDE SEQUENCE [LARGE SCALE GENOMIC DNA]</scope>
    <source>
        <strain evidence="10">JCM 17805</strain>
    </source>
</reference>
<keyword evidence="10" id="KW-1185">Reference proteome</keyword>
<evidence type="ECO:0000256" key="7">
    <source>
        <dbReference type="RuleBase" id="RU004168"/>
    </source>
</evidence>
<dbReference type="InterPro" id="IPR036046">
    <property type="entry name" value="Acylphosphatase-like_dom_sf"/>
</dbReference>
<evidence type="ECO:0000256" key="6">
    <source>
        <dbReference type="RuleBase" id="RU000553"/>
    </source>
</evidence>
<evidence type="ECO:0000256" key="5">
    <source>
        <dbReference type="PROSITE-ProRule" id="PRU00520"/>
    </source>
</evidence>
<dbReference type="InterPro" id="IPR017968">
    <property type="entry name" value="Acylphosphatase_CS"/>
</dbReference>
<comment type="caution">
    <text evidence="9">The sequence shown here is derived from an EMBL/GenBank/DDBJ whole genome shotgun (WGS) entry which is preliminary data.</text>
</comment>
<dbReference type="NCBIfam" id="NF011000">
    <property type="entry name" value="PRK14426.1"/>
    <property type="match status" value="1"/>
</dbReference>
<dbReference type="Proteomes" id="UP001500604">
    <property type="component" value="Unassembled WGS sequence"/>
</dbReference>
<protein>
    <recommendedName>
        <fullName evidence="3 5">Acylphosphatase</fullName>
        <ecNumber evidence="2 5">3.6.1.7</ecNumber>
    </recommendedName>
</protein>
<dbReference type="NCBIfam" id="NF011022">
    <property type="entry name" value="PRK14451.1"/>
    <property type="match status" value="1"/>
</dbReference>
<dbReference type="InterPro" id="IPR020456">
    <property type="entry name" value="Acylphosphatase"/>
</dbReference>
<proteinExistence type="inferred from homology"/>
<organism evidence="9 10">
    <name type="scientific">Kistimonas scapharcae</name>
    <dbReference type="NCBI Taxonomy" id="1036133"/>
    <lineage>
        <taxon>Bacteria</taxon>
        <taxon>Pseudomonadati</taxon>
        <taxon>Pseudomonadota</taxon>
        <taxon>Gammaproteobacteria</taxon>
        <taxon>Oceanospirillales</taxon>
        <taxon>Endozoicomonadaceae</taxon>
        <taxon>Kistimonas</taxon>
    </lineage>
</organism>
<dbReference type="Gene3D" id="3.30.70.100">
    <property type="match status" value="1"/>
</dbReference>
<dbReference type="PANTHER" id="PTHR47268">
    <property type="entry name" value="ACYLPHOSPHATASE"/>
    <property type="match status" value="1"/>
</dbReference>
<evidence type="ECO:0000313" key="10">
    <source>
        <dbReference type="Proteomes" id="UP001500604"/>
    </source>
</evidence>
<feature type="active site" evidence="5">
    <location>
        <position position="22"/>
    </location>
</feature>
<dbReference type="RefSeq" id="WP_425559199.1">
    <property type="nucleotide sequence ID" value="NZ_BAABFL010000121.1"/>
</dbReference>
<dbReference type="PROSITE" id="PS00150">
    <property type="entry name" value="ACYLPHOSPHATASE_1"/>
    <property type="match status" value="1"/>
</dbReference>
<evidence type="ECO:0000256" key="2">
    <source>
        <dbReference type="ARBA" id="ARBA00012150"/>
    </source>
</evidence>
<dbReference type="EMBL" id="BAABFL010000121">
    <property type="protein sequence ID" value="GAA4649107.1"/>
    <property type="molecule type" value="Genomic_DNA"/>
</dbReference>